<dbReference type="InterPro" id="IPR023213">
    <property type="entry name" value="CAT-like_dom_sf"/>
</dbReference>
<proteinExistence type="inferred from homology"/>
<keyword evidence="3" id="KW-0012">Acyltransferase</keyword>
<dbReference type="Pfam" id="PF02458">
    <property type="entry name" value="Transferase"/>
    <property type="match status" value="1"/>
</dbReference>
<protein>
    <submittedName>
        <fullName evidence="4">Uncharacterized protein</fullName>
    </submittedName>
</protein>
<dbReference type="Proteomes" id="UP000237347">
    <property type="component" value="Unassembled WGS sequence"/>
</dbReference>
<evidence type="ECO:0000256" key="3">
    <source>
        <dbReference type="ARBA" id="ARBA00023315"/>
    </source>
</evidence>
<dbReference type="PANTHER" id="PTHR31623:SF19">
    <property type="entry name" value="VINORINE SYNTHASE-RELATED"/>
    <property type="match status" value="1"/>
</dbReference>
<dbReference type="EMBL" id="PKMF04000118">
    <property type="protein sequence ID" value="KAK7849091.1"/>
    <property type="molecule type" value="Genomic_DNA"/>
</dbReference>
<name>A0AAW0LDR7_QUESU</name>
<keyword evidence="5" id="KW-1185">Reference proteome</keyword>
<comment type="caution">
    <text evidence="4">The sequence shown here is derived from an EMBL/GenBank/DDBJ whole genome shotgun (WGS) entry which is preliminary data.</text>
</comment>
<reference evidence="4 5" key="1">
    <citation type="journal article" date="2018" name="Sci. Data">
        <title>The draft genome sequence of cork oak.</title>
        <authorList>
            <person name="Ramos A.M."/>
            <person name="Usie A."/>
            <person name="Barbosa P."/>
            <person name="Barros P.M."/>
            <person name="Capote T."/>
            <person name="Chaves I."/>
            <person name="Simoes F."/>
            <person name="Abreu I."/>
            <person name="Carrasquinho I."/>
            <person name="Faro C."/>
            <person name="Guimaraes J.B."/>
            <person name="Mendonca D."/>
            <person name="Nobrega F."/>
            <person name="Rodrigues L."/>
            <person name="Saibo N.J.M."/>
            <person name="Varela M.C."/>
            <person name="Egas C."/>
            <person name="Matos J."/>
            <person name="Miguel C.M."/>
            <person name="Oliveira M.M."/>
            <person name="Ricardo C.P."/>
            <person name="Goncalves S."/>
        </authorList>
    </citation>
    <scope>NUCLEOTIDE SEQUENCE [LARGE SCALE GENOMIC DNA]</scope>
    <source>
        <strain evidence="5">cv. HL8</strain>
    </source>
</reference>
<gene>
    <name evidence="4" type="ORF">CFP56_003745</name>
</gene>
<organism evidence="4 5">
    <name type="scientific">Quercus suber</name>
    <name type="common">Cork oak</name>
    <dbReference type="NCBI Taxonomy" id="58331"/>
    <lineage>
        <taxon>Eukaryota</taxon>
        <taxon>Viridiplantae</taxon>
        <taxon>Streptophyta</taxon>
        <taxon>Embryophyta</taxon>
        <taxon>Tracheophyta</taxon>
        <taxon>Spermatophyta</taxon>
        <taxon>Magnoliopsida</taxon>
        <taxon>eudicotyledons</taxon>
        <taxon>Gunneridae</taxon>
        <taxon>Pentapetalae</taxon>
        <taxon>rosids</taxon>
        <taxon>fabids</taxon>
        <taxon>Fagales</taxon>
        <taxon>Fagaceae</taxon>
        <taxon>Quercus</taxon>
    </lineage>
</organism>
<sequence length="132" mass="14648">MLSKFKIGRFVVSASKITELKEKVISLIGRVEQYYPSRVELVLGKLSKCAAAVVKSKTGSFKPTVLFQGANPRGRMDPPLPDTLFGNFVWQFADTADGAIEVLVTLDEEEISIFERHEELLEFASVNPSIDV</sequence>
<evidence type="ECO:0000313" key="4">
    <source>
        <dbReference type="EMBL" id="KAK7849091.1"/>
    </source>
</evidence>
<keyword evidence="2" id="KW-0808">Transferase</keyword>
<dbReference type="AlphaFoldDB" id="A0AAW0LDR7"/>
<dbReference type="PANTHER" id="PTHR31623">
    <property type="entry name" value="F21J9.9"/>
    <property type="match status" value="1"/>
</dbReference>
<dbReference type="Gene3D" id="3.30.559.10">
    <property type="entry name" value="Chloramphenicol acetyltransferase-like domain"/>
    <property type="match status" value="1"/>
</dbReference>
<dbReference type="GO" id="GO:0016746">
    <property type="term" value="F:acyltransferase activity"/>
    <property type="evidence" value="ECO:0007669"/>
    <property type="project" value="UniProtKB-KW"/>
</dbReference>
<evidence type="ECO:0000313" key="5">
    <source>
        <dbReference type="Proteomes" id="UP000237347"/>
    </source>
</evidence>
<evidence type="ECO:0000256" key="2">
    <source>
        <dbReference type="ARBA" id="ARBA00022679"/>
    </source>
</evidence>
<evidence type="ECO:0000256" key="1">
    <source>
        <dbReference type="ARBA" id="ARBA00009861"/>
    </source>
</evidence>
<accession>A0AAW0LDR7</accession>
<dbReference type="Gramene" id="rna-CFP56_73614">
    <property type="protein sequence ID" value="cds-POE74010.1"/>
    <property type="gene ID" value="gene-CFP56_73614"/>
</dbReference>
<comment type="similarity">
    <text evidence="1">Belongs to the plant acyltransferase family.</text>
</comment>